<dbReference type="EMBL" id="WISR01000126">
    <property type="protein sequence ID" value="MQW33712.1"/>
    <property type="molecule type" value="Genomic_DNA"/>
</dbReference>
<dbReference type="RefSeq" id="WP_010967063.1">
    <property type="nucleotide sequence ID" value="NZ_BJNJ01000030.1"/>
</dbReference>
<feature type="region of interest" description="Disordered" evidence="1">
    <location>
        <begin position="1"/>
        <end position="55"/>
    </location>
</feature>
<name>A0AAW9TPY1_RHIML</name>
<dbReference type="Proteomes" id="UP000429484">
    <property type="component" value="Unassembled WGS sequence"/>
</dbReference>
<accession>A0AAW9TPY1</accession>
<feature type="compositionally biased region" description="Basic and acidic residues" evidence="1">
    <location>
        <begin position="1"/>
        <end position="21"/>
    </location>
</feature>
<protein>
    <submittedName>
        <fullName evidence="2">Uncharacterized protein</fullName>
    </submittedName>
</protein>
<reference evidence="2 3" key="1">
    <citation type="journal article" date="2013" name="Genome Biol.">
        <title>Comparative genomics of the core and accessory genomes of 48 Sinorhizobium strains comprising five genospecies.</title>
        <authorList>
            <person name="Sugawara M."/>
            <person name="Epstein B."/>
            <person name="Badgley B.D."/>
            <person name="Unno T."/>
            <person name="Xu L."/>
            <person name="Reese J."/>
            <person name="Gyaneshwar P."/>
            <person name="Denny R."/>
            <person name="Mudge J."/>
            <person name="Bharti A.K."/>
            <person name="Farmer A.D."/>
            <person name="May G.D."/>
            <person name="Woodward J.E."/>
            <person name="Medigue C."/>
            <person name="Vallenet D."/>
            <person name="Lajus A."/>
            <person name="Rouy Z."/>
            <person name="Martinez-Vaz B."/>
            <person name="Tiffin P."/>
            <person name="Young N.D."/>
            <person name="Sadowsky M.J."/>
        </authorList>
    </citation>
    <scope>NUCLEOTIDE SEQUENCE [LARGE SCALE GENOMIC DNA]</scope>
    <source>
        <strain evidence="2 3">N6B1</strain>
    </source>
</reference>
<evidence type="ECO:0000256" key="1">
    <source>
        <dbReference type="SAM" id="MobiDB-lite"/>
    </source>
</evidence>
<dbReference type="AlphaFoldDB" id="A0AAW9TPY1"/>
<gene>
    <name evidence="2" type="ORF">GHK53_13110</name>
</gene>
<proteinExistence type="predicted"/>
<evidence type="ECO:0000313" key="2">
    <source>
        <dbReference type="EMBL" id="MQW33712.1"/>
    </source>
</evidence>
<evidence type="ECO:0000313" key="3">
    <source>
        <dbReference type="Proteomes" id="UP000429484"/>
    </source>
</evidence>
<organism evidence="2 3">
    <name type="scientific">Rhizobium meliloti</name>
    <name type="common">Ensifer meliloti</name>
    <name type="synonym">Sinorhizobium meliloti</name>
    <dbReference type="NCBI Taxonomy" id="382"/>
    <lineage>
        <taxon>Bacteria</taxon>
        <taxon>Pseudomonadati</taxon>
        <taxon>Pseudomonadota</taxon>
        <taxon>Alphaproteobacteria</taxon>
        <taxon>Hyphomicrobiales</taxon>
        <taxon>Rhizobiaceae</taxon>
        <taxon>Sinorhizobium/Ensifer group</taxon>
        <taxon>Sinorhizobium</taxon>
    </lineage>
</organism>
<comment type="caution">
    <text evidence="2">The sequence shown here is derived from an EMBL/GenBank/DDBJ whole genome shotgun (WGS) entry which is preliminary data.</text>
</comment>
<sequence length="55" mass="6206">MIRFERKPDPQPSLKEAENKRTKQISEAAKEENKKSGTTGAPRRAPQAADDDRLI</sequence>